<comment type="cofactor">
    <cofactor evidence="6">
        <name>[2Fe-2S] cluster</name>
        <dbReference type="ChEBI" id="CHEBI:190135"/>
    </cofactor>
</comment>
<evidence type="ECO:0000313" key="9">
    <source>
        <dbReference type="EMBL" id="RWS03765.1"/>
    </source>
</evidence>
<evidence type="ECO:0000256" key="7">
    <source>
        <dbReference type="SAM" id="Phobius"/>
    </source>
</evidence>
<keyword evidence="4" id="KW-0408">Iron</keyword>
<keyword evidence="2" id="KW-0001">2Fe-2S</keyword>
<dbReference type="InterPro" id="IPR042216">
    <property type="entry name" value="MitoNEET_CISD"/>
</dbReference>
<evidence type="ECO:0000256" key="4">
    <source>
        <dbReference type="ARBA" id="ARBA00023004"/>
    </source>
</evidence>
<accession>A0A443QL60</accession>
<dbReference type="Pfam" id="PF09360">
    <property type="entry name" value="zf-CDGSH"/>
    <property type="match status" value="1"/>
</dbReference>
<evidence type="ECO:0000256" key="2">
    <source>
        <dbReference type="ARBA" id="ARBA00022714"/>
    </source>
</evidence>
<evidence type="ECO:0000256" key="1">
    <source>
        <dbReference type="ARBA" id="ARBA00008624"/>
    </source>
</evidence>
<dbReference type="InterPro" id="IPR045131">
    <property type="entry name" value="CISD1/2"/>
</dbReference>
<dbReference type="Gene3D" id="3.40.5.90">
    <property type="entry name" value="CDGSH iron-sulfur domain, mitoNEET-type"/>
    <property type="match status" value="1"/>
</dbReference>
<dbReference type="AlphaFoldDB" id="A0A443QL60"/>
<evidence type="ECO:0000256" key="6">
    <source>
        <dbReference type="ARBA" id="ARBA00034078"/>
    </source>
</evidence>
<keyword evidence="7" id="KW-0472">Membrane</keyword>
<feature type="domain" description="Iron-binding zinc finger CDGSH type" evidence="8">
    <location>
        <begin position="51"/>
        <end position="89"/>
    </location>
</feature>
<reference evidence="9 10" key="1">
    <citation type="journal article" date="2018" name="Gigascience">
        <title>Genomes of trombidid mites reveal novel predicted allergens and laterally-transferred genes associated with secondary metabolism.</title>
        <authorList>
            <person name="Dong X."/>
            <person name="Chaisiri K."/>
            <person name="Xia D."/>
            <person name="Armstrong S.D."/>
            <person name="Fang Y."/>
            <person name="Donnelly M.J."/>
            <person name="Kadowaki T."/>
            <person name="McGarry J.W."/>
            <person name="Darby A.C."/>
            <person name="Makepeace B.L."/>
        </authorList>
    </citation>
    <scope>NUCLEOTIDE SEQUENCE [LARGE SCALE GENOMIC DNA]</scope>
    <source>
        <strain evidence="9">UoL-WK</strain>
    </source>
</reference>
<evidence type="ECO:0000259" key="8">
    <source>
        <dbReference type="SMART" id="SM00704"/>
    </source>
</evidence>
<evidence type="ECO:0000313" key="10">
    <source>
        <dbReference type="Proteomes" id="UP000285301"/>
    </source>
</evidence>
<dbReference type="GO" id="GO:0005741">
    <property type="term" value="C:mitochondrial outer membrane"/>
    <property type="evidence" value="ECO:0007669"/>
    <property type="project" value="TreeGrafter"/>
</dbReference>
<dbReference type="GO" id="GO:0051537">
    <property type="term" value="F:2 iron, 2 sulfur cluster binding"/>
    <property type="evidence" value="ECO:0007669"/>
    <property type="project" value="UniProtKB-KW"/>
</dbReference>
<dbReference type="PANTHER" id="PTHR13680">
    <property type="entry name" value="CDGSH IRON-SULFUR DOMAIN-CONTAINING PROTEIN 1"/>
    <property type="match status" value="1"/>
</dbReference>
<evidence type="ECO:0000256" key="5">
    <source>
        <dbReference type="ARBA" id="ARBA00023014"/>
    </source>
</evidence>
<keyword evidence="7" id="KW-1133">Transmembrane helix</keyword>
<dbReference type="GO" id="GO:0046872">
    <property type="term" value="F:metal ion binding"/>
    <property type="evidence" value="ECO:0007669"/>
    <property type="project" value="UniProtKB-KW"/>
</dbReference>
<sequence length="104" mass="11751">MDNVKSVGVYLPWVTTVAAVSVAIYLTLKQRGRRDSDEGTVNRTVQKDNPKVVHTFDIEDLDKKAVYCRCWRSKKFPYCDGSHNSHNEATGDNVGPLIIQRRGN</sequence>
<dbReference type="STRING" id="1965070.A0A443QL60"/>
<dbReference type="SMART" id="SM00704">
    <property type="entry name" value="ZnF_CDGSH"/>
    <property type="match status" value="1"/>
</dbReference>
<dbReference type="FunFam" id="3.40.5.90:FF:000001">
    <property type="entry name" value="CDGSH iron-sulfur domain-containing protein 1"/>
    <property type="match status" value="1"/>
</dbReference>
<keyword evidence="10" id="KW-1185">Reference proteome</keyword>
<dbReference type="GO" id="GO:0010506">
    <property type="term" value="P:regulation of autophagy"/>
    <property type="evidence" value="ECO:0007669"/>
    <property type="project" value="InterPro"/>
</dbReference>
<dbReference type="EMBL" id="NCKU01006179">
    <property type="protein sequence ID" value="RWS03765.1"/>
    <property type="molecule type" value="Genomic_DNA"/>
</dbReference>
<dbReference type="PANTHER" id="PTHR13680:SF5">
    <property type="entry name" value="CDGSH IRON-SULFUR DOMAIN-CONTAINING PROTEIN 1"/>
    <property type="match status" value="1"/>
</dbReference>
<protein>
    <submittedName>
        <fullName evidence="9">CDGSH iron-sulfur domain-containing protein 1-like isoform X1</fullName>
    </submittedName>
</protein>
<keyword evidence="3" id="KW-0479">Metal-binding</keyword>
<dbReference type="InterPro" id="IPR018967">
    <property type="entry name" value="FeS-contain_CDGSH-typ"/>
</dbReference>
<evidence type="ECO:0000256" key="3">
    <source>
        <dbReference type="ARBA" id="ARBA00022723"/>
    </source>
</evidence>
<comment type="similarity">
    <text evidence="1">Belongs to the CISD protein family. CISD2 subfamily.</text>
</comment>
<organism evidence="9 10">
    <name type="scientific">Dinothrombium tinctorium</name>
    <dbReference type="NCBI Taxonomy" id="1965070"/>
    <lineage>
        <taxon>Eukaryota</taxon>
        <taxon>Metazoa</taxon>
        <taxon>Ecdysozoa</taxon>
        <taxon>Arthropoda</taxon>
        <taxon>Chelicerata</taxon>
        <taxon>Arachnida</taxon>
        <taxon>Acari</taxon>
        <taxon>Acariformes</taxon>
        <taxon>Trombidiformes</taxon>
        <taxon>Prostigmata</taxon>
        <taxon>Anystina</taxon>
        <taxon>Parasitengona</taxon>
        <taxon>Trombidioidea</taxon>
        <taxon>Trombidiidae</taxon>
        <taxon>Dinothrombium</taxon>
    </lineage>
</organism>
<name>A0A443QL60_9ACAR</name>
<keyword evidence="7" id="KW-0812">Transmembrane</keyword>
<gene>
    <name evidence="9" type="ORF">B4U79_05398</name>
</gene>
<keyword evidence="5" id="KW-0411">Iron-sulfur</keyword>
<feature type="transmembrane region" description="Helical" evidence="7">
    <location>
        <begin position="6"/>
        <end position="28"/>
    </location>
</feature>
<comment type="caution">
    <text evidence="9">The sequence shown here is derived from an EMBL/GenBank/DDBJ whole genome shotgun (WGS) entry which is preliminary data.</text>
</comment>
<dbReference type="Proteomes" id="UP000285301">
    <property type="component" value="Unassembled WGS sequence"/>
</dbReference>
<dbReference type="OrthoDB" id="449252at2759"/>
<proteinExistence type="inferred from homology"/>